<dbReference type="PANTHER" id="PTHR17920:SF3">
    <property type="entry name" value="TRANSMEMBRANE AND COILED-COIL DOMAIN-CONTAINING PROTEIN 4"/>
    <property type="match status" value="1"/>
</dbReference>
<evidence type="ECO:0000256" key="2">
    <source>
        <dbReference type="ARBA" id="ARBA00022692"/>
    </source>
</evidence>
<feature type="compositionally biased region" description="Polar residues" evidence="6">
    <location>
        <begin position="273"/>
        <end position="285"/>
    </location>
</feature>
<keyword evidence="4" id="KW-0472">Membrane</keyword>
<reference evidence="7 8" key="1">
    <citation type="submission" date="2014-04" db="EMBL/GenBank/DDBJ databases">
        <authorList>
            <consortium name="DOE Joint Genome Institute"/>
            <person name="Kuo A."/>
            <person name="Girlanda M."/>
            <person name="Perotto S."/>
            <person name="Kohler A."/>
            <person name="Nagy L.G."/>
            <person name="Floudas D."/>
            <person name="Copeland A."/>
            <person name="Barry K.W."/>
            <person name="Cichocki N."/>
            <person name="Veneault-Fourrey C."/>
            <person name="LaButti K."/>
            <person name="Lindquist E.A."/>
            <person name="Lipzen A."/>
            <person name="Lundell T."/>
            <person name="Morin E."/>
            <person name="Murat C."/>
            <person name="Sun H."/>
            <person name="Tunlid A."/>
            <person name="Henrissat B."/>
            <person name="Grigoriev I.V."/>
            <person name="Hibbett D.S."/>
            <person name="Martin F."/>
            <person name="Nordberg H.P."/>
            <person name="Cantor M.N."/>
            <person name="Hua S.X."/>
        </authorList>
    </citation>
    <scope>NUCLEOTIDE SEQUENCE [LARGE SCALE GENOMIC DNA]</scope>
    <source>
        <strain evidence="7 8">MUT 4182</strain>
    </source>
</reference>
<keyword evidence="2" id="KW-0812">Transmembrane</keyword>
<proteinExistence type="predicted"/>
<dbReference type="GO" id="GO:0016020">
    <property type="term" value="C:membrane"/>
    <property type="evidence" value="ECO:0007669"/>
    <property type="project" value="UniProtKB-SubCell"/>
</dbReference>
<dbReference type="Proteomes" id="UP000054248">
    <property type="component" value="Unassembled WGS sequence"/>
</dbReference>
<keyword evidence="3" id="KW-1133">Transmembrane helix</keyword>
<evidence type="ECO:0000313" key="7">
    <source>
        <dbReference type="EMBL" id="KIO24179.1"/>
    </source>
</evidence>
<evidence type="ECO:0000313" key="8">
    <source>
        <dbReference type="Proteomes" id="UP000054248"/>
    </source>
</evidence>
<evidence type="ECO:0000256" key="4">
    <source>
        <dbReference type="ARBA" id="ARBA00023136"/>
    </source>
</evidence>
<dbReference type="HOGENOM" id="CLU_041627_0_0_1"/>
<keyword evidence="8" id="KW-1185">Reference proteome</keyword>
<protein>
    <submittedName>
        <fullName evidence="7">Uncharacterized protein</fullName>
    </submittedName>
</protein>
<sequence length="373" mass="41691">MPSAALKAPPSTTSSSTLWSTSADDLDDDGWQDMPIVRAGDNPLGLDEEDEKRFHYVPPEKMSGGNATGNLLDYDNSGHEWREKLEQNEADYTRLRLDDDQDADEAYLRTKYLFDEDKAMTPLSQMQQTKNLLTEAQRIAYVGLCALTMREMSATLKKVGSKELKAPIHAMELWSLRIMGRLYYHMELETAEQKMIDSLAEHGVCAMDLVPALMTTHTVRNPEYDPEEAAQKELRDKELAIEKEKEKLADNSDEEEDDITVIGDAQELKTEPPSVSLNEPATPSTPAHPPETPTQTTANVLQPTAPVSMPGVSTSLSATDENVTLDIRWTVLCDLFLLLIADSVYDARSRVLLENIASKMGLGWLDVVKFEKR</sequence>
<feature type="non-terminal residue" evidence="7">
    <location>
        <position position="373"/>
    </location>
</feature>
<dbReference type="AlphaFoldDB" id="A0A0C3QFR6"/>
<gene>
    <name evidence="7" type="ORF">M407DRAFT_26377</name>
</gene>
<keyword evidence="5" id="KW-0175">Coiled coil</keyword>
<evidence type="ECO:0000256" key="5">
    <source>
        <dbReference type="SAM" id="Coils"/>
    </source>
</evidence>
<organism evidence="7 8">
    <name type="scientific">Tulasnella calospora MUT 4182</name>
    <dbReference type="NCBI Taxonomy" id="1051891"/>
    <lineage>
        <taxon>Eukaryota</taxon>
        <taxon>Fungi</taxon>
        <taxon>Dikarya</taxon>
        <taxon>Basidiomycota</taxon>
        <taxon>Agaricomycotina</taxon>
        <taxon>Agaricomycetes</taxon>
        <taxon>Cantharellales</taxon>
        <taxon>Tulasnellaceae</taxon>
        <taxon>Tulasnella</taxon>
    </lineage>
</organism>
<accession>A0A0C3QFR6</accession>
<feature type="region of interest" description="Disordered" evidence="6">
    <location>
        <begin position="1"/>
        <end position="48"/>
    </location>
</feature>
<dbReference type="STRING" id="1051891.A0A0C3QFR6"/>
<dbReference type="InterPro" id="IPR007941">
    <property type="entry name" value="DUF726"/>
</dbReference>
<evidence type="ECO:0000256" key="6">
    <source>
        <dbReference type="SAM" id="MobiDB-lite"/>
    </source>
</evidence>
<comment type="subcellular location">
    <subcellularLocation>
        <location evidence="1">Membrane</location>
        <topology evidence="1">Multi-pass membrane protein</topology>
    </subcellularLocation>
</comment>
<name>A0A0C3QFR6_9AGAM</name>
<evidence type="ECO:0000256" key="3">
    <source>
        <dbReference type="ARBA" id="ARBA00022989"/>
    </source>
</evidence>
<evidence type="ECO:0000256" key="1">
    <source>
        <dbReference type="ARBA" id="ARBA00004141"/>
    </source>
</evidence>
<dbReference type="PANTHER" id="PTHR17920">
    <property type="entry name" value="TRANSMEMBRANE AND COILED-COIL DOMAIN-CONTAINING PROTEIN 4 TMCO4"/>
    <property type="match status" value="1"/>
</dbReference>
<feature type="coiled-coil region" evidence="5">
    <location>
        <begin position="227"/>
        <end position="254"/>
    </location>
</feature>
<reference evidence="8" key="2">
    <citation type="submission" date="2015-01" db="EMBL/GenBank/DDBJ databases">
        <title>Evolutionary Origins and Diversification of the Mycorrhizal Mutualists.</title>
        <authorList>
            <consortium name="DOE Joint Genome Institute"/>
            <consortium name="Mycorrhizal Genomics Consortium"/>
            <person name="Kohler A."/>
            <person name="Kuo A."/>
            <person name="Nagy L.G."/>
            <person name="Floudas D."/>
            <person name="Copeland A."/>
            <person name="Barry K.W."/>
            <person name="Cichocki N."/>
            <person name="Veneault-Fourrey C."/>
            <person name="LaButti K."/>
            <person name="Lindquist E.A."/>
            <person name="Lipzen A."/>
            <person name="Lundell T."/>
            <person name="Morin E."/>
            <person name="Murat C."/>
            <person name="Riley R."/>
            <person name="Ohm R."/>
            <person name="Sun H."/>
            <person name="Tunlid A."/>
            <person name="Henrissat B."/>
            <person name="Grigoriev I.V."/>
            <person name="Hibbett D.S."/>
            <person name="Martin F."/>
        </authorList>
    </citation>
    <scope>NUCLEOTIDE SEQUENCE [LARGE SCALE GENOMIC DNA]</scope>
    <source>
        <strain evidence="8">MUT 4182</strain>
    </source>
</reference>
<dbReference type="EMBL" id="KN823066">
    <property type="protein sequence ID" value="KIO24179.1"/>
    <property type="molecule type" value="Genomic_DNA"/>
</dbReference>
<feature type="region of interest" description="Disordered" evidence="6">
    <location>
        <begin position="265"/>
        <end position="298"/>
    </location>
</feature>
<dbReference type="OrthoDB" id="277931at2759"/>
<feature type="compositionally biased region" description="Low complexity" evidence="6">
    <location>
        <begin position="1"/>
        <end position="23"/>
    </location>
</feature>